<dbReference type="RefSeq" id="WP_168450133.1">
    <property type="nucleotide sequence ID" value="NZ_JAAWWK010000003.1"/>
</dbReference>
<gene>
    <name evidence="1" type="ORF">HCU74_09120</name>
</gene>
<dbReference type="PANTHER" id="PTHR38784:SF1">
    <property type="entry name" value="SUCROSE PHOSPHORYLASE"/>
    <property type="match status" value="1"/>
</dbReference>
<dbReference type="PIRSF" id="PIRSF011484">
    <property type="entry name" value="YaeQ"/>
    <property type="match status" value="1"/>
</dbReference>
<evidence type="ECO:0000313" key="1">
    <source>
        <dbReference type="EMBL" id="NKI17578.1"/>
    </source>
</evidence>
<keyword evidence="2" id="KW-1185">Reference proteome</keyword>
<dbReference type="SMART" id="SM01322">
    <property type="entry name" value="YaeQ"/>
    <property type="match status" value="1"/>
</dbReference>
<proteinExistence type="predicted"/>
<dbReference type="InterPro" id="IPR038590">
    <property type="entry name" value="YaeQ_sf"/>
</dbReference>
<accession>A0ABX1GEI2</accession>
<reference evidence="1 2" key="1">
    <citation type="submission" date="2020-04" db="EMBL/GenBank/DDBJ databases">
        <authorList>
            <person name="Yoon J."/>
        </authorList>
    </citation>
    <scope>NUCLEOTIDE SEQUENCE [LARGE SCALE GENOMIC DNA]</scope>
    <source>
        <strain evidence="1 2">KMU-166</strain>
    </source>
</reference>
<dbReference type="Pfam" id="PF07152">
    <property type="entry name" value="YaeQ"/>
    <property type="match status" value="1"/>
</dbReference>
<dbReference type="Gene3D" id="3.10.640.10">
    <property type="entry name" value="Restriction endonuclease-like alpha-beta roll domain"/>
    <property type="match status" value="1"/>
</dbReference>
<comment type="caution">
    <text evidence="1">The sequence shown here is derived from an EMBL/GenBank/DDBJ whole genome shotgun (WGS) entry which is preliminary data.</text>
</comment>
<name>A0ABX1GEI2_9GAMM</name>
<dbReference type="InterPro" id="IPR009822">
    <property type="entry name" value="YaeQ"/>
</dbReference>
<dbReference type="SUPFAM" id="SSF52980">
    <property type="entry name" value="Restriction endonuclease-like"/>
    <property type="match status" value="1"/>
</dbReference>
<dbReference type="PANTHER" id="PTHR38784">
    <property type="entry name" value="SUCROSE PHOSPHORYLASE"/>
    <property type="match status" value="1"/>
</dbReference>
<protein>
    <submittedName>
        <fullName evidence="1">YaeQ family protein</fullName>
    </submittedName>
</protein>
<sequence length="186" mass="21234">MALTASIFKAEIDISDLRRHYYQSHKLTLARHPSETDERMMLRLLAFAMFADEGLSFTRGLSNDDEPDLWQHGLNGDIELWLELGQPSDKRLRRARSLSRRIVVFSYGGRSSQQWWQEKSSELSRDPRLSVVDIDPTASQALAAMAQRGMRLQFTLEDSSIWVSSPDANIEITPTVWCGDITPPPR</sequence>
<dbReference type="Proteomes" id="UP000765845">
    <property type="component" value="Unassembled WGS sequence"/>
</dbReference>
<evidence type="ECO:0000313" key="2">
    <source>
        <dbReference type="Proteomes" id="UP000765845"/>
    </source>
</evidence>
<dbReference type="EMBL" id="JAAWWK010000003">
    <property type="protein sequence ID" value="NKI17578.1"/>
    <property type="molecule type" value="Genomic_DNA"/>
</dbReference>
<organism evidence="1 2">
    <name type="scientific">Spongiibacter thalassae</name>
    <dbReference type="NCBI Taxonomy" id="2721624"/>
    <lineage>
        <taxon>Bacteria</taxon>
        <taxon>Pseudomonadati</taxon>
        <taxon>Pseudomonadota</taxon>
        <taxon>Gammaproteobacteria</taxon>
        <taxon>Cellvibrionales</taxon>
        <taxon>Spongiibacteraceae</taxon>
        <taxon>Spongiibacter</taxon>
    </lineage>
</organism>
<dbReference type="InterPro" id="IPR011335">
    <property type="entry name" value="Restrct_endonuc-II-like"/>
</dbReference>